<evidence type="ECO:0000256" key="1">
    <source>
        <dbReference type="ARBA" id="ARBA00004651"/>
    </source>
</evidence>
<keyword evidence="2" id="KW-1003">Cell membrane</keyword>
<evidence type="ECO:0000256" key="3">
    <source>
        <dbReference type="ARBA" id="ARBA00022692"/>
    </source>
</evidence>
<dbReference type="PANTHER" id="PTHR43823:SF3">
    <property type="entry name" value="MULTIDRUG EXPORT PROTEIN MEPA"/>
    <property type="match status" value="1"/>
</dbReference>
<keyword evidence="9" id="KW-1185">Reference proteome</keyword>
<gene>
    <name evidence="8" type="ORF">KIPB_016148</name>
</gene>
<reference evidence="8 9" key="1">
    <citation type="journal article" date="2018" name="PLoS ONE">
        <title>The draft genome of Kipferlia bialata reveals reductive genome evolution in fornicate parasites.</title>
        <authorList>
            <person name="Tanifuji G."/>
            <person name="Takabayashi S."/>
            <person name="Kume K."/>
            <person name="Takagi M."/>
            <person name="Nakayama T."/>
            <person name="Kamikawa R."/>
            <person name="Inagaki Y."/>
            <person name="Hashimoto T."/>
        </authorList>
    </citation>
    <scope>NUCLEOTIDE SEQUENCE [LARGE SCALE GENOMIC DNA]</scope>
    <source>
        <strain evidence="8">NY0173</strain>
    </source>
</reference>
<feature type="non-terminal residue" evidence="8">
    <location>
        <position position="1"/>
    </location>
</feature>
<accession>A0A9K3GS62</accession>
<keyword evidence="5 7" id="KW-0472">Membrane</keyword>
<dbReference type="PANTHER" id="PTHR43823">
    <property type="entry name" value="SPORULATION PROTEIN YKVU"/>
    <property type="match status" value="1"/>
</dbReference>
<feature type="non-terminal residue" evidence="8">
    <location>
        <position position="155"/>
    </location>
</feature>
<dbReference type="EMBL" id="BDIP01009613">
    <property type="protein sequence ID" value="GIQ92396.1"/>
    <property type="molecule type" value="Genomic_DNA"/>
</dbReference>
<keyword evidence="4 7" id="KW-1133">Transmembrane helix</keyword>
<proteinExistence type="predicted"/>
<evidence type="ECO:0000313" key="8">
    <source>
        <dbReference type="EMBL" id="GIQ92396.1"/>
    </source>
</evidence>
<evidence type="ECO:0000313" key="9">
    <source>
        <dbReference type="Proteomes" id="UP000265618"/>
    </source>
</evidence>
<protein>
    <submittedName>
        <fullName evidence="8">Uncharacterized protein</fullName>
    </submittedName>
</protein>
<evidence type="ECO:0000256" key="7">
    <source>
        <dbReference type="SAM" id="Phobius"/>
    </source>
</evidence>
<comment type="caution">
    <text evidence="8">The sequence shown here is derived from an EMBL/GenBank/DDBJ whole genome shotgun (WGS) entry which is preliminary data.</text>
</comment>
<dbReference type="InterPro" id="IPR051327">
    <property type="entry name" value="MATE_MepA_subfamily"/>
</dbReference>
<evidence type="ECO:0000256" key="2">
    <source>
        <dbReference type="ARBA" id="ARBA00022475"/>
    </source>
</evidence>
<evidence type="ECO:0000256" key="4">
    <source>
        <dbReference type="ARBA" id="ARBA00022989"/>
    </source>
</evidence>
<sequence length="155" mass="16967">FTIVCSLAMEMFPYQFCGLFSDDPEVVSIASTIVRVIFSGSWIQASSQVANVISQVYHNVTVNILVNMGRPALTIILEYTLPIFRGNSGVWEGIFISDVTTGLVGVCVCVYYVRKMARSALDDQKEGTGGQIEGEGDEGVDVMERGTHCASERER</sequence>
<feature type="transmembrane region" description="Helical" evidence="7">
    <location>
        <begin position="94"/>
        <end position="113"/>
    </location>
</feature>
<organism evidence="8 9">
    <name type="scientific">Kipferlia bialata</name>
    <dbReference type="NCBI Taxonomy" id="797122"/>
    <lineage>
        <taxon>Eukaryota</taxon>
        <taxon>Metamonada</taxon>
        <taxon>Carpediemonas-like organisms</taxon>
        <taxon>Kipferlia</taxon>
    </lineage>
</organism>
<feature type="region of interest" description="Disordered" evidence="6">
    <location>
        <begin position="124"/>
        <end position="155"/>
    </location>
</feature>
<evidence type="ECO:0000256" key="6">
    <source>
        <dbReference type="SAM" id="MobiDB-lite"/>
    </source>
</evidence>
<dbReference type="GO" id="GO:0005886">
    <property type="term" value="C:plasma membrane"/>
    <property type="evidence" value="ECO:0007669"/>
    <property type="project" value="UniProtKB-SubCell"/>
</dbReference>
<feature type="compositionally biased region" description="Basic and acidic residues" evidence="6">
    <location>
        <begin position="142"/>
        <end position="155"/>
    </location>
</feature>
<evidence type="ECO:0000256" key="5">
    <source>
        <dbReference type="ARBA" id="ARBA00023136"/>
    </source>
</evidence>
<name>A0A9K3GS62_9EUKA</name>
<dbReference type="AlphaFoldDB" id="A0A9K3GS62"/>
<dbReference type="Proteomes" id="UP000265618">
    <property type="component" value="Unassembled WGS sequence"/>
</dbReference>
<keyword evidence="3 7" id="KW-0812">Transmembrane</keyword>
<comment type="subcellular location">
    <subcellularLocation>
        <location evidence="1">Cell membrane</location>
        <topology evidence="1">Multi-pass membrane protein</topology>
    </subcellularLocation>
</comment>